<dbReference type="PANTHER" id="PTHR36512:SF3">
    <property type="entry name" value="BLR5678 PROTEIN"/>
    <property type="match status" value="1"/>
</dbReference>
<dbReference type="InterPro" id="IPR016117">
    <property type="entry name" value="ArgJ-like_dom_sf"/>
</dbReference>
<accession>A0A956NFZ4</accession>
<comment type="caution">
    <text evidence="2">The sequence shown here is derived from an EMBL/GenBank/DDBJ whole genome shotgun (WGS) entry which is preliminary data.</text>
</comment>
<dbReference type="AlphaFoldDB" id="A0A956NFZ4"/>
<protein>
    <submittedName>
        <fullName evidence="2">P1 family peptidase</fullName>
    </submittedName>
</protein>
<evidence type="ECO:0000256" key="1">
    <source>
        <dbReference type="ARBA" id="ARBA00007068"/>
    </source>
</evidence>
<sequence>MTHSNLMIVPGFRVGSAEDSESATGCTVVLCPEGGATFGLARFGGAIGTRQTDSGESSHVVEAAHAVLLTGGSAFGLDASGGVLRYLESKGIGFGTRAARVPIVPSAVIYDLGIGRADVRPDAAMALAACEEAERRAPLRLGNVGAGCGATVGKLRGMDHAMKGGLGSAGMEVRPGLFLGALAAVNPVGDVLAGAGGPILAGVRTSPDSMEFADAVRVLRERALESASSRPENTILVVVATNARLSKDGARLMARIAGAGMARVVRPAHLSGDGDVVFSLAAGQETASADLLGTLAADLVSEAIVSAVRNAKTLHGIPAVT</sequence>
<reference evidence="2" key="1">
    <citation type="submission" date="2020-04" db="EMBL/GenBank/DDBJ databases">
        <authorList>
            <person name="Zhang T."/>
        </authorList>
    </citation>
    <scope>NUCLEOTIDE SEQUENCE</scope>
    <source>
        <strain evidence="2">HKST-UBA02</strain>
    </source>
</reference>
<dbReference type="GO" id="GO:0004177">
    <property type="term" value="F:aminopeptidase activity"/>
    <property type="evidence" value="ECO:0007669"/>
    <property type="project" value="TreeGrafter"/>
</dbReference>
<proteinExistence type="inferred from homology"/>
<dbReference type="EMBL" id="JAGQHS010000117">
    <property type="protein sequence ID" value="MCA9757741.1"/>
    <property type="molecule type" value="Genomic_DNA"/>
</dbReference>
<dbReference type="CDD" id="cd02252">
    <property type="entry name" value="nylC_like"/>
    <property type="match status" value="1"/>
</dbReference>
<comment type="similarity">
    <text evidence="1">Belongs to the peptidase S58 family.</text>
</comment>
<organism evidence="2 3">
    <name type="scientific">Eiseniibacteriota bacterium</name>
    <dbReference type="NCBI Taxonomy" id="2212470"/>
    <lineage>
        <taxon>Bacteria</taxon>
        <taxon>Candidatus Eiseniibacteriota</taxon>
    </lineage>
</organism>
<reference evidence="2" key="2">
    <citation type="journal article" date="2021" name="Microbiome">
        <title>Successional dynamics and alternative stable states in a saline activated sludge microbial community over 9 years.</title>
        <authorList>
            <person name="Wang Y."/>
            <person name="Ye J."/>
            <person name="Ju F."/>
            <person name="Liu L."/>
            <person name="Boyd J.A."/>
            <person name="Deng Y."/>
            <person name="Parks D.H."/>
            <person name="Jiang X."/>
            <person name="Yin X."/>
            <person name="Woodcroft B.J."/>
            <person name="Tyson G.W."/>
            <person name="Hugenholtz P."/>
            <person name="Polz M.F."/>
            <person name="Zhang T."/>
        </authorList>
    </citation>
    <scope>NUCLEOTIDE SEQUENCE</scope>
    <source>
        <strain evidence="2">HKST-UBA02</strain>
    </source>
</reference>
<gene>
    <name evidence="2" type="ORF">KDA27_18210</name>
</gene>
<dbReference type="Gene3D" id="3.60.70.12">
    <property type="entry name" value="L-amino peptidase D-ALA esterase/amidase"/>
    <property type="match status" value="1"/>
</dbReference>
<evidence type="ECO:0000313" key="3">
    <source>
        <dbReference type="Proteomes" id="UP000739538"/>
    </source>
</evidence>
<evidence type="ECO:0000313" key="2">
    <source>
        <dbReference type="EMBL" id="MCA9757741.1"/>
    </source>
</evidence>
<dbReference type="InterPro" id="IPR005321">
    <property type="entry name" value="Peptidase_S58_DmpA"/>
</dbReference>
<dbReference type="Pfam" id="PF03576">
    <property type="entry name" value="Peptidase_S58"/>
    <property type="match status" value="1"/>
</dbReference>
<name>A0A956NFZ4_UNCEI</name>
<dbReference type="SUPFAM" id="SSF56266">
    <property type="entry name" value="DmpA/ArgJ-like"/>
    <property type="match status" value="1"/>
</dbReference>
<dbReference type="Proteomes" id="UP000739538">
    <property type="component" value="Unassembled WGS sequence"/>
</dbReference>
<dbReference type="PANTHER" id="PTHR36512">
    <property type="entry name" value="D-AMINOPEPTIDASE"/>
    <property type="match status" value="1"/>
</dbReference>